<keyword evidence="3 6" id="KW-0812">Transmembrane</keyword>
<evidence type="ECO:0000256" key="2">
    <source>
        <dbReference type="ARBA" id="ARBA00022475"/>
    </source>
</evidence>
<comment type="subcellular location">
    <subcellularLocation>
        <location evidence="1">Cell membrane</location>
        <topology evidence="1">Multi-pass membrane protein</topology>
    </subcellularLocation>
</comment>
<dbReference type="AlphaFoldDB" id="A0A9W6IHU9"/>
<evidence type="ECO:0000256" key="1">
    <source>
        <dbReference type="ARBA" id="ARBA00004651"/>
    </source>
</evidence>
<dbReference type="RefSeq" id="WP_271184998.1">
    <property type="nucleotide sequence ID" value="NZ_BSFE01000001.1"/>
</dbReference>
<evidence type="ECO:0000256" key="6">
    <source>
        <dbReference type="SAM" id="Phobius"/>
    </source>
</evidence>
<sequence>MNDLTLIRKNLFRKKLRAILLTLSILIAFLIFGVLGAFYKVWNSGAELAADNRLVTVNRINFTVTMPYAYWGRIQAVEGVEAASFANWFGGYYQEPTRQVQTFAVDPESYLNVYPELVFEPEQRAAFIANRTCLAVGRDIADFYGWSLGDRIPLLSNIWQKSDGSASWEFDICAVFDGREDYPANYAMFHYEYYNEDLAFNQDQIGWIVIQTQSADLNASVADTIDTMFANSPAETETSTEAAFSEGFANQFGNIALILLFVVGSAFSTILIIVGFTMVTAINERTGEIAVMKTLGFPAPRIFRMVLSESVMLSLVGGLLGLGLAWGMVTLIAAAPGVSAFLPGLSMPQNVFIGGIGLAILLGLLTGIIPAINAQRVKIVTALGKQ</sequence>
<proteinExistence type="predicted"/>
<feature type="transmembrane region" description="Helical" evidence="6">
    <location>
        <begin position="255"/>
        <end position="282"/>
    </location>
</feature>
<feature type="domain" description="ABC3 transporter permease C-terminal" evidence="7">
    <location>
        <begin position="262"/>
        <end position="374"/>
    </location>
</feature>
<evidence type="ECO:0000313" key="9">
    <source>
        <dbReference type="Proteomes" id="UP001143486"/>
    </source>
</evidence>
<feature type="transmembrane region" description="Helical" evidence="6">
    <location>
        <begin position="311"/>
        <end position="339"/>
    </location>
</feature>
<feature type="transmembrane region" description="Helical" evidence="6">
    <location>
        <begin position="18"/>
        <end position="39"/>
    </location>
</feature>
<dbReference type="EMBL" id="BSFE01000001">
    <property type="protein sequence ID" value="GLK50597.1"/>
    <property type="molecule type" value="Genomic_DNA"/>
</dbReference>
<accession>A0A9W6IHU9</accession>
<dbReference type="PANTHER" id="PTHR43738:SF3">
    <property type="entry name" value="ABC TRANSPORTER PERMEASE"/>
    <property type="match status" value="1"/>
</dbReference>
<evidence type="ECO:0000259" key="7">
    <source>
        <dbReference type="Pfam" id="PF02687"/>
    </source>
</evidence>
<dbReference type="PANTHER" id="PTHR43738">
    <property type="entry name" value="ABC TRANSPORTER, MEMBRANE PROTEIN"/>
    <property type="match status" value="1"/>
</dbReference>
<keyword evidence="8" id="KW-0547">Nucleotide-binding</keyword>
<dbReference type="InterPro" id="IPR003838">
    <property type="entry name" value="ABC3_permease_C"/>
</dbReference>
<keyword evidence="2" id="KW-1003">Cell membrane</keyword>
<dbReference type="GO" id="GO:0005524">
    <property type="term" value="F:ATP binding"/>
    <property type="evidence" value="ECO:0007669"/>
    <property type="project" value="UniProtKB-KW"/>
</dbReference>
<reference evidence="8" key="1">
    <citation type="journal article" date="2014" name="Int. J. Syst. Evol. Microbiol.">
        <title>Complete genome sequence of Corynebacterium casei LMG S-19264T (=DSM 44701T), isolated from a smear-ripened cheese.</title>
        <authorList>
            <consortium name="US DOE Joint Genome Institute (JGI-PGF)"/>
            <person name="Walter F."/>
            <person name="Albersmeier A."/>
            <person name="Kalinowski J."/>
            <person name="Ruckert C."/>
        </authorList>
    </citation>
    <scope>NUCLEOTIDE SEQUENCE</scope>
    <source>
        <strain evidence="8">VKM B-1513</strain>
    </source>
</reference>
<gene>
    <name evidence="8" type="ORF">GCM10017621_01050</name>
</gene>
<protein>
    <submittedName>
        <fullName evidence="8">ABC transporter ATP-binding protein</fullName>
    </submittedName>
</protein>
<reference evidence="8" key="2">
    <citation type="submission" date="2023-01" db="EMBL/GenBank/DDBJ databases">
        <authorList>
            <person name="Sun Q."/>
            <person name="Evtushenko L."/>
        </authorList>
    </citation>
    <scope>NUCLEOTIDE SEQUENCE</scope>
    <source>
        <strain evidence="8">VKM B-1513</strain>
    </source>
</reference>
<dbReference type="Pfam" id="PF02687">
    <property type="entry name" value="FtsX"/>
    <property type="match status" value="1"/>
</dbReference>
<dbReference type="InterPro" id="IPR051125">
    <property type="entry name" value="ABC-4/HrtB_transporter"/>
</dbReference>
<keyword evidence="8" id="KW-0067">ATP-binding</keyword>
<organism evidence="8 9">
    <name type="scientific">Maricaulis virginensis</name>
    <dbReference type="NCBI Taxonomy" id="144022"/>
    <lineage>
        <taxon>Bacteria</taxon>
        <taxon>Pseudomonadati</taxon>
        <taxon>Pseudomonadota</taxon>
        <taxon>Alphaproteobacteria</taxon>
        <taxon>Maricaulales</taxon>
        <taxon>Maricaulaceae</taxon>
        <taxon>Maricaulis</taxon>
    </lineage>
</organism>
<evidence type="ECO:0000256" key="4">
    <source>
        <dbReference type="ARBA" id="ARBA00022989"/>
    </source>
</evidence>
<keyword evidence="9" id="KW-1185">Reference proteome</keyword>
<keyword evidence="4 6" id="KW-1133">Transmembrane helix</keyword>
<comment type="caution">
    <text evidence="8">The sequence shown here is derived from an EMBL/GenBank/DDBJ whole genome shotgun (WGS) entry which is preliminary data.</text>
</comment>
<dbReference type="GO" id="GO:0005886">
    <property type="term" value="C:plasma membrane"/>
    <property type="evidence" value="ECO:0007669"/>
    <property type="project" value="UniProtKB-SubCell"/>
</dbReference>
<dbReference type="Proteomes" id="UP001143486">
    <property type="component" value="Unassembled WGS sequence"/>
</dbReference>
<evidence type="ECO:0000256" key="5">
    <source>
        <dbReference type="ARBA" id="ARBA00023136"/>
    </source>
</evidence>
<feature type="transmembrane region" description="Helical" evidence="6">
    <location>
        <begin position="351"/>
        <end position="372"/>
    </location>
</feature>
<keyword evidence="5 6" id="KW-0472">Membrane</keyword>
<name>A0A9W6IHU9_9PROT</name>
<evidence type="ECO:0000313" key="8">
    <source>
        <dbReference type="EMBL" id="GLK50597.1"/>
    </source>
</evidence>
<evidence type="ECO:0000256" key="3">
    <source>
        <dbReference type="ARBA" id="ARBA00022692"/>
    </source>
</evidence>